<proteinExistence type="predicted"/>
<evidence type="ECO:0000313" key="2">
    <source>
        <dbReference type="WBParaSite" id="JU765_v2.g3659.t1"/>
    </source>
</evidence>
<organism evidence="1 2">
    <name type="scientific">Panagrolaimus sp. JU765</name>
    <dbReference type="NCBI Taxonomy" id="591449"/>
    <lineage>
        <taxon>Eukaryota</taxon>
        <taxon>Metazoa</taxon>
        <taxon>Ecdysozoa</taxon>
        <taxon>Nematoda</taxon>
        <taxon>Chromadorea</taxon>
        <taxon>Rhabditida</taxon>
        <taxon>Tylenchina</taxon>
        <taxon>Panagrolaimomorpha</taxon>
        <taxon>Panagrolaimoidea</taxon>
        <taxon>Panagrolaimidae</taxon>
        <taxon>Panagrolaimus</taxon>
    </lineage>
</organism>
<sequence>MAIGDHVHEKHSQVEYAQHRFKERLEGLLQEQKLLSASNMIQNAISTFEHSELMLKYYHQGWCLDKGKKTVIRFTEEQKNFLEGLFEKGLKEKGNTVRTEIAEQKMKDAKDNNGNPMFKPTECLSKQQIKSFFGTLARKYKQRSMQRDLQVNELRYTVTANAQSLGGE</sequence>
<accession>A0AC34R5D7</accession>
<dbReference type="Proteomes" id="UP000887576">
    <property type="component" value="Unplaced"/>
</dbReference>
<protein>
    <submittedName>
        <fullName evidence="2">Mobilization protein</fullName>
    </submittedName>
</protein>
<name>A0AC34R5D7_9BILA</name>
<reference evidence="2" key="1">
    <citation type="submission" date="2022-11" db="UniProtKB">
        <authorList>
            <consortium name="WormBaseParasite"/>
        </authorList>
    </citation>
    <scope>IDENTIFICATION</scope>
</reference>
<evidence type="ECO:0000313" key="1">
    <source>
        <dbReference type="Proteomes" id="UP000887576"/>
    </source>
</evidence>
<dbReference type="WBParaSite" id="JU765_v2.g3659.t1">
    <property type="protein sequence ID" value="JU765_v2.g3659.t1"/>
    <property type="gene ID" value="JU765_v2.g3659"/>
</dbReference>